<organism evidence="9 10">
    <name type="scientific">Aminipila luticellarii</name>
    <dbReference type="NCBI Taxonomy" id="2507160"/>
    <lineage>
        <taxon>Bacteria</taxon>
        <taxon>Bacillati</taxon>
        <taxon>Bacillota</taxon>
        <taxon>Clostridia</taxon>
        <taxon>Peptostreptococcales</taxon>
        <taxon>Anaerovoracaceae</taxon>
        <taxon>Aminipila</taxon>
    </lineage>
</organism>
<dbReference type="EMBL" id="CP035281">
    <property type="protein sequence ID" value="QAT43062.1"/>
    <property type="molecule type" value="Genomic_DNA"/>
</dbReference>
<keyword evidence="3" id="KW-0479">Metal-binding</keyword>
<evidence type="ECO:0000256" key="6">
    <source>
        <dbReference type="ARBA" id="ARBA00023049"/>
    </source>
</evidence>
<dbReference type="InterPro" id="IPR046778">
    <property type="entry name" value="UPF0758_N"/>
</dbReference>
<keyword evidence="10" id="KW-1185">Reference proteome</keyword>
<dbReference type="InterPro" id="IPR025657">
    <property type="entry name" value="RadC_JAB"/>
</dbReference>
<protein>
    <submittedName>
        <fullName evidence="9">JAB domain-containing protein</fullName>
    </submittedName>
</protein>
<evidence type="ECO:0000256" key="3">
    <source>
        <dbReference type="ARBA" id="ARBA00022723"/>
    </source>
</evidence>
<dbReference type="OrthoDB" id="9804482at2"/>
<evidence type="ECO:0000256" key="7">
    <source>
        <dbReference type="RuleBase" id="RU003797"/>
    </source>
</evidence>
<dbReference type="PROSITE" id="PS01302">
    <property type="entry name" value="UPF0758"/>
    <property type="match status" value="1"/>
</dbReference>
<evidence type="ECO:0000256" key="2">
    <source>
        <dbReference type="ARBA" id="ARBA00022670"/>
    </source>
</evidence>
<dbReference type="CDD" id="cd08071">
    <property type="entry name" value="MPN_DUF2466"/>
    <property type="match status" value="1"/>
</dbReference>
<keyword evidence="4" id="KW-0378">Hydrolase</keyword>
<evidence type="ECO:0000313" key="10">
    <source>
        <dbReference type="Proteomes" id="UP000287601"/>
    </source>
</evidence>
<evidence type="ECO:0000256" key="5">
    <source>
        <dbReference type="ARBA" id="ARBA00022833"/>
    </source>
</evidence>
<evidence type="ECO:0000256" key="4">
    <source>
        <dbReference type="ARBA" id="ARBA00022801"/>
    </source>
</evidence>
<dbReference type="PROSITE" id="PS50249">
    <property type="entry name" value="MPN"/>
    <property type="match status" value="1"/>
</dbReference>
<dbReference type="Gene3D" id="3.40.140.10">
    <property type="entry name" value="Cytidine Deaminase, domain 2"/>
    <property type="match status" value="1"/>
</dbReference>
<accession>A0A410PVT9</accession>
<dbReference type="PANTHER" id="PTHR30471">
    <property type="entry name" value="DNA REPAIR PROTEIN RADC"/>
    <property type="match status" value="1"/>
</dbReference>
<keyword evidence="5" id="KW-0862">Zinc</keyword>
<dbReference type="NCBIfam" id="NF000642">
    <property type="entry name" value="PRK00024.1"/>
    <property type="match status" value="1"/>
</dbReference>
<dbReference type="SUPFAM" id="SSF102712">
    <property type="entry name" value="JAB1/MPN domain"/>
    <property type="match status" value="1"/>
</dbReference>
<sequence>MIIRELPIDERPREKLMIYGTSALSNAELLSVIIRTGTNNKSAVALANEVLTYRENGIAFLMECLPEELAEIQGIGQAKACQIVAAVELGKRIATKPKEMRIHVNNPEVIADLFMEKMRYYKKEFFNVVILNTKGEVIAVENVAIGDLNCTIIHPREIFCKAVRKSASAVIFVHNHPSGNPAPSREDIDITQRLVKAGEILGIKVLDHIIIGDGTFLSFRNKNLM</sequence>
<dbReference type="InterPro" id="IPR001405">
    <property type="entry name" value="UPF0758"/>
</dbReference>
<keyword evidence="6" id="KW-0482">Metalloprotease</keyword>
<reference evidence="9 10" key="1">
    <citation type="submission" date="2019-01" db="EMBL/GenBank/DDBJ databases">
        <title>Draft genomes of a novel of Aminipila strains.</title>
        <authorList>
            <person name="Ma S."/>
        </authorList>
    </citation>
    <scope>NUCLEOTIDE SEQUENCE [LARGE SCALE GENOMIC DNA]</scope>
    <source>
        <strain evidence="10">JN-39</strain>
    </source>
</reference>
<name>A0A410PVT9_9FIRM</name>
<dbReference type="InterPro" id="IPR037518">
    <property type="entry name" value="MPN"/>
</dbReference>
<dbReference type="GO" id="GO:0046872">
    <property type="term" value="F:metal ion binding"/>
    <property type="evidence" value="ECO:0007669"/>
    <property type="project" value="UniProtKB-KW"/>
</dbReference>
<proteinExistence type="inferred from homology"/>
<gene>
    <name evidence="9" type="ORF">EQM06_07330</name>
</gene>
<dbReference type="PANTHER" id="PTHR30471:SF3">
    <property type="entry name" value="UPF0758 PROTEIN YEES-RELATED"/>
    <property type="match status" value="1"/>
</dbReference>
<dbReference type="AlphaFoldDB" id="A0A410PVT9"/>
<dbReference type="NCBIfam" id="TIGR00608">
    <property type="entry name" value="radc"/>
    <property type="match status" value="1"/>
</dbReference>
<evidence type="ECO:0000256" key="1">
    <source>
        <dbReference type="ARBA" id="ARBA00010243"/>
    </source>
</evidence>
<dbReference type="GO" id="GO:0008237">
    <property type="term" value="F:metallopeptidase activity"/>
    <property type="evidence" value="ECO:0007669"/>
    <property type="project" value="UniProtKB-KW"/>
</dbReference>
<keyword evidence="2" id="KW-0645">Protease</keyword>
<dbReference type="Proteomes" id="UP000287601">
    <property type="component" value="Chromosome"/>
</dbReference>
<dbReference type="KEGG" id="amij:EQM06_07330"/>
<dbReference type="InterPro" id="IPR020891">
    <property type="entry name" value="UPF0758_CS"/>
</dbReference>
<dbReference type="Pfam" id="PF04002">
    <property type="entry name" value="RadC"/>
    <property type="match status" value="1"/>
</dbReference>
<dbReference type="GO" id="GO:0006508">
    <property type="term" value="P:proteolysis"/>
    <property type="evidence" value="ECO:0007669"/>
    <property type="project" value="UniProtKB-KW"/>
</dbReference>
<comment type="similarity">
    <text evidence="1 7">Belongs to the UPF0758 family.</text>
</comment>
<evidence type="ECO:0000313" key="9">
    <source>
        <dbReference type="EMBL" id="QAT43062.1"/>
    </source>
</evidence>
<dbReference type="RefSeq" id="WP_128745711.1">
    <property type="nucleotide sequence ID" value="NZ_CP035281.1"/>
</dbReference>
<dbReference type="Pfam" id="PF20582">
    <property type="entry name" value="UPF0758_N"/>
    <property type="match status" value="1"/>
</dbReference>
<evidence type="ECO:0000259" key="8">
    <source>
        <dbReference type="PROSITE" id="PS50249"/>
    </source>
</evidence>
<feature type="domain" description="MPN" evidence="8">
    <location>
        <begin position="103"/>
        <end position="225"/>
    </location>
</feature>